<dbReference type="Proteomes" id="UP000199520">
    <property type="component" value="Unassembled WGS sequence"/>
</dbReference>
<dbReference type="Pfam" id="PF20648">
    <property type="entry name" value="DUF6809"/>
    <property type="match status" value="1"/>
</dbReference>
<organism evidence="1 2">
    <name type="scientific">Pelosinus propionicus DSM 13327</name>
    <dbReference type="NCBI Taxonomy" id="1123291"/>
    <lineage>
        <taxon>Bacteria</taxon>
        <taxon>Bacillati</taxon>
        <taxon>Bacillota</taxon>
        <taxon>Negativicutes</taxon>
        <taxon>Selenomonadales</taxon>
        <taxon>Sporomusaceae</taxon>
        <taxon>Pelosinus</taxon>
    </lineage>
</organism>
<dbReference type="STRING" id="1123291.SAMN04490355_10604"/>
<reference evidence="2" key="1">
    <citation type="submission" date="2016-10" db="EMBL/GenBank/DDBJ databases">
        <authorList>
            <person name="Varghese N."/>
            <person name="Submissions S."/>
        </authorList>
    </citation>
    <scope>NUCLEOTIDE SEQUENCE [LARGE SCALE GENOMIC DNA]</scope>
    <source>
        <strain evidence="2">DSM 13327</strain>
    </source>
</reference>
<dbReference type="RefSeq" id="WP_090943039.1">
    <property type="nucleotide sequence ID" value="NZ_FOTS01000060.1"/>
</dbReference>
<sequence>MNNNINILANASYESNMGINAPEAKEIKDNNTKIAKLYKALKQSIPEELHGLLFDYDNLQGETAAIIEENAYLKGFKDGYAETKGGKEC</sequence>
<dbReference type="OrthoDB" id="2660324at2"/>
<protein>
    <submittedName>
        <fullName evidence="1">Uncharacterized protein</fullName>
    </submittedName>
</protein>
<proteinExistence type="predicted"/>
<evidence type="ECO:0000313" key="1">
    <source>
        <dbReference type="EMBL" id="SFM24391.1"/>
    </source>
</evidence>
<keyword evidence="2" id="KW-1185">Reference proteome</keyword>
<dbReference type="InterPro" id="IPR049215">
    <property type="entry name" value="DUF6809"/>
</dbReference>
<dbReference type="EMBL" id="FOTS01000060">
    <property type="protein sequence ID" value="SFM24391.1"/>
    <property type="molecule type" value="Genomic_DNA"/>
</dbReference>
<gene>
    <name evidence="1" type="ORF">SAMN04490355_10604</name>
</gene>
<evidence type="ECO:0000313" key="2">
    <source>
        <dbReference type="Proteomes" id="UP000199520"/>
    </source>
</evidence>
<name>A0A1I4P9D6_9FIRM</name>
<dbReference type="AlphaFoldDB" id="A0A1I4P9D6"/>
<accession>A0A1I4P9D6</accession>